<evidence type="ECO:0000313" key="3">
    <source>
        <dbReference type="EMBL" id="KAK8776878.1"/>
    </source>
</evidence>
<evidence type="ECO:0000256" key="1">
    <source>
        <dbReference type="SAM" id="MobiDB-lite"/>
    </source>
</evidence>
<evidence type="ECO:0000256" key="2">
    <source>
        <dbReference type="SAM" id="Phobius"/>
    </source>
</evidence>
<sequence>MTQSLSPTGDSARSGPLPPLVASLLALVSVLLVVLLLVVLKDTRAMQMSSTATYSRTLKNATRSVVNTTGPQMLPGSTPVAPRQGQRTVERVDRTYRILTSPPPLNLGHNPSPESP</sequence>
<keyword evidence="2" id="KW-1133">Transmembrane helix</keyword>
<evidence type="ECO:0000313" key="4">
    <source>
        <dbReference type="Proteomes" id="UP001321473"/>
    </source>
</evidence>
<comment type="caution">
    <text evidence="3">The sequence shown here is derived from an EMBL/GenBank/DDBJ whole genome shotgun (WGS) entry which is preliminary data.</text>
</comment>
<keyword evidence="2" id="KW-0472">Membrane</keyword>
<dbReference type="Proteomes" id="UP001321473">
    <property type="component" value="Unassembled WGS sequence"/>
</dbReference>
<name>A0AAQ4EQL4_AMBAM</name>
<keyword evidence="2" id="KW-0812">Transmembrane</keyword>
<accession>A0AAQ4EQL4</accession>
<proteinExistence type="predicted"/>
<dbReference type="AlphaFoldDB" id="A0AAQ4EQL4"/>
<reference evidence="3 4" key="1">
    <citation type="journal article" date="2023" name="Arcadia Sci">
        <title>De novo assembly of a long-read Amblyomma americanum tick genome.</title>
        <authorList>
            <person name="Chou S."/>
            <person name="Poskanzer K.E."/>
            <person name="Rollins M."/>
            <person name="Thuy-Boun P.S."/>
        </authorList>
    </citation>
    <scope>NUCLEOTIDE SEQUENCE [LARGE SCALE GENOMIC DNA]</scope>
    <source>
        <strain evidence="3">F_SG_1</strain>
        <tissue evidence="3">Salivary glands</tissue>
    </source>
</reference>
<gene>
    <name evidence="3" type="ORF">V5799_029779</name>
</gene>
<protein>
    <submittedName>
        <fullName evidence="3">Uncharacterized protein</fullName>
    </submittedName>
</protein>
<organism evidence="3 4">
    <name type="scientific">Amblyomma americanum</name>
    <name type="common">Lone star tick</name>
    <dbReference type="NCBI Taxonomy" id="6943"/>
    <lineage>
        <taxon>Eukaryota</taxon>
        <taxon>Metazoa</taxon>
        <taxon>Ecdysozoa</taxon>
        <taxon>Arthropoda</taxon>
        <taxon>Chelicerata</taxon>
        <taxon>Arachnida</taxon>
        <taxon>Acari</taxon>
        <taxon>Parasitiformes</taxon>
        <taxon>Ixodida</taxon>
        <taxon>Ixodoidea</taxon>
        <taxon>Ixodidae</taxon>
        <taxon>Amblyomminae</taxon>
        <taxon>Amblyomma</taxon>
    </lineage>
</organism>
<dbReference type="EMBL" id="JARKHS020012462">
    <property type="protein sequence ID" value="KAK8776878.1"/>
    <property type="molecule type" value="Genomic_DNA"/>
</dbReference>
<feature type="region of interest" description="Disordered" evidence="1">
    <location>
        <begin position="67"/>
        <end position="116"/>
    </location>
</feature>
<keyword evidence="4" id="KW-1185">Reference proteome</keyword>
<feature type="transmembrane region" description="Helical" evidence="2">
    <location>
        <begin position="20"/>
        <end position="40"/>
    </location>
</feature>